<protein>
    <submittedName>
        <fullName evidence="1">Uncharacterized protein</fullName>
    </submittedName>
</protein>
<dbReference type="EMBL" id="BAABGZ010000075">
    <property type="protein sequence ID" value="GAA4365853.1"/>
    <property type="molecule type" value="Genomic_DNA"/>
</dbReference>
<sequence>MVVQINFQEYDRKPRRVGAAFALDAANNPVVIHRGHLGGGKRGVGLSLMLNECRAEHMWLREENGQETECFVVGQLRSRFFAQQLATFVWEVHRVKTLGSVSELSGIAASLLTLDNQGFTTEKTGTGTRTTSGPTELTHGLVVNELAKRLGKTAARHGWQVRNDRHRDLMLTEGNTLRLLFEVKTGVSTQSICTGLGQLLLYSAGEAGASLVLVLPEKLPADVADQLHRWKVQVLYYSWADTTPRFRDLSKLLARL</sequence>
<evidence type="ECO:0000313" key="1">
    <source>
        <dbReference type="EMBL" id="GAA4365853.1"/>
    </source>
</evidence>
<reference evidence="2" key="1">
    <citation type="journal article" date="2019" name="Int. J. Syst. Evol. Microbiol.">
        <title>The Global Catalogue of Microorganisms (GCM) 10K type strain sequencing project: providing services to taxonomists for standard genome sequencing and annotation.</title>
        <authorList>
            <consortium name="The Broad Institute Genomics Platform"/>
            <consortium name="The Broad Institute Genome Sequencing Center for Infectious Disease"/>
            <person name="Wu L."/>
            <person name="Ma J."/>
        </authorList>
    </citation>
    <scope>NUCLEOTIDE SEQUENCE [LARGE SCALE GENOMIC DNA]</scope>
    <source>
        <strain evidence="2">JCM 17923</strain>
    </source>
</reference>
<evidence type="ECO:0000313" key="2">
    <source>
        <dbReference type="Proteomes" id="UP001501153"/>
    </source>
</evidence>
<comment type="caution">
    <text evidence="1">The sequence shown here is derived from an EMBL/GenBank/DDBJ whole genome shotgun (WGS) entry which is preliminary data.</text>
</comment>
<proteinExistence type="predicted"/>
<accession>A0ABP8IR24</accession>
<keyword evidence="2" id="KW-1185">Reference proteome</keyword>
<gene>
    <name evidence="1" type="ORF">GCM10023185_36520</name>
</gene>
<dbReference type="Proteomes" id="UP001501153">
    <property type="component" value="Unassembled WGS sequence"/>
</dbReference>
<name>A0ABP8IR24_9BACT</name>
<organism evidence="1 2">
    <name type="scientific">Hymenobacter saemangeumensis</name>
    <dbReference type="NCBI Taxonomy" id="1084522"/>
    <lineage>
        <taxon>Bacteria</taxon>
        <taxon>Pseudomonadati</taxon>
        <taxon>Bacteroidota</taxon>
        <taxon>Cytophagia</taxon>
        <taxon>Cytophagales</taxon>
        <taxon>Hymenobacteraceae</taxon>
        <taxon>Hymenobacter</taxon>
    </lineage>
</organism>